<dbReference type="HOGENOM" id="CLU_000680_2_1_1"/>
<dbReference type="InterPro" id="IPR036691">
    <property type="entry name" value="Endo/exonu/phosph_ase_sf"/>
</dbReference>
<keyword evidence="3" id="KW-1185">Reference proteome</keyword>
<accession>H3ALH8</accession>
<dbReference type="InParanoid" id="H3ALH8"/>
<dbReference type="Ensembl" id="ENSLACT00000010578.1">
    <property type="protein sequence ID" value="ENSLACP00000010499.1"/>
    <property type="gene ID" value="ENSLACG00000009249.1"/>
</dbReference>
<evidence type="ECO:0000313" key="2">
    <source>
        <dbReference type="Ensembl" id="ENSLACP00000010499.1"/>
    </source>
</evidence>
<evidence type="ECO:0008006" key="4">
    <source>
        <dbReference type="Google" id="ProtNLM"/>
    </source>
</evidence>
<proteinExistence type="predicted"/>
<reference evidence="2" key="3">
    <citation type="submission" date="2025-09" db="UniProtKB">
        <authorList>
            <consortium name="Ensembl"/>
        </authorList>
    </citation>
    <scope>IDENTIFICATION</scope>
</reference>
<organism evidence="2 3">
    <name type="scientific">Latimeria chalumnae</name>
    <name type="common">Coelacanth</name>
    <dbReference type="NCBI Taxonomy" id="7897"/>
    <lineage>
        <taxon>Eukaryota</taxon>
        <taxon>Metazoa</taxon>
        <taxon>Chordata</taxon>
        <taxon>Craniata</taxon>
        <taxon>Vertebrata</taxon>
        <taxon>Euteleostomi</taxon>
        <taxon>Coelacanthiformes</taxon>
        <taxon>Coelacanthidae</taxon>
        <taxon>Latimeria</taxon>
    </lineage>
</organism>
<reference evidence="3" key="1">
    <citation type="submission" date="2011-08" db="EMBL/GenBank/DDBJ databases">
        <title>The draft genome of Latimeria chalumnae.</title>
        <authorList>
            <person name="Di Palma F."/>
            <person name="Alfoldi J."/>
            <person name="Johnson J."/>
            <person name="Berlin A."/>
            <person name="Gnerre S."/>
            <person name="Jaffe D."/>
            <person name="MacCallum I."/>
            <person name="Young S."/>
            <person name="Walker B.J."/>
            <person name="Lander E."/>
            <person name="Lindblad-Toh K."/>
        </authorList>
    </citation>
    <scope>NUCLEOTIDE SEQUENCE [LARGE SCALE GENOMIC DNA]</scope>
    <source>
        <strain evidence="3">Wild caught</strain>
    </source>
</reference>
<evidence type="ECO:0000313" key="3">
    <source>
        <dbReference type="Proteomes" id="UP000008672"/>
    </source>
</evidence>
<feature type="coiled-coil region" evidence="1">
    <location>
        <begin position="169"/>
        <end position="196"/>
    </location>
</feature>
<dbReference type="Gene3D" id="3.60.10.10">
    <property type="entry name" value="Endonuclease/exonuclease/phosphatase"/>
    <property type="match status" value="1"/>
</dbReference>
<dbReference type="STRING" id="7897.ENSLACP00000010499"/>
<protein>
    <recommendedName>
        <fullName evidence="4">Endonuclease/exonuclease/phosphatase domain-containing protein</fullName>
    </recommendedName>
</protein>
<dbReference type="EMBL" id="AFYH01060917">
    <property type="status" value="NOT_ANNOTATED_CDS"/>
    <property type="molecule type" value="Genomic_DNA"/>
</dbReference>
<reference evidence="2" key="2">
    <citation type="submission" date="2025-08" db="UniProtKB">
        <authorList>
            <consortium name="Ensembl"/>
        </authorList>
    </citation>
    <scope>IDENTIFICATION</scope>
</reference>
<sequence>LGGNFSQIMDQVLDRSKPLPKGSQQMDKEALQALIKEYGLVDVWCLLNPQSLEYTFRSGAHDTCTRIDMVLVSHAIVNSVQSCGIGVRALSDHVPVDMSFVWSVTEGRRGRWRMNVSLLHSEPNRKEIGQYVQDYLDNNIGSVGSPATLWEAGKATTRGRLLAMASGLRREGMRRAVSLERRIRSLESRRDIFQRQEGLQELVTAMVRQCELKRTISAVRATTGGVVTDPQQIMSTFIEFYKTLYMSEERFSLAKLRTFMEGVELPALTEKLQQHLEAPIIKGEVETAIPFLWAGKRP</sequence>
<name>H3ALH8_LATCH</name>
<evidence type="ECO:0000256" key="1">
    <source>
        <dbReference type="SAM" id="Coils"/>
    </source>
</evidence>
<dbReference type="AlphaFoldDB" id="H3ALH8"/>
<dbReference type="GeneTree" id="ENSGT00940000166593"/>
<keyword evidence="1" id="KW-0175">Coiled coil</keyword>
<dbReference type="Proteomes" id="UP000008672">
    <property type="component" value="Unassembled WGS sequence"/>
</dbReference>
<dbReference type="SUPFAM" id="SSF56219">
    <property type="entry name" value="DNase I-like"/>
    <property type="match status" value="1"/>
</dbReference>